<accession>A0A0Y0P857</accession>
<feature type="domain" description="NADP-dependent oxidoreductase" evidence="2">
    <location>
        <begin position="33"/>
        <end position="319"/>
    </location>
</feature>
<dbReference type="PANTHER" id="PTHR43364">
    <property type="entry name" value="NADH-SPECIFIC METHYLGLYOXAL REDUCTASE-RELATED"/>
    <property type="match status" value="1"/>
</dbReference>
<evidence type="ECO:0000313" key="3">
    <source>
        <dbReference type="EMBL" id="AMB60444.1"/>
    </source>
</evidence>
<gene>
    <name evidence="3" type="ORF">AWU67_08965</name>
</gene>
<dbReference type="InterPro" id="IPR036812">
    <property type="entry name" value="NAD(P)_OxRdtase_dom_sf"/>
</dbReference>
<evidence type="ECO:0000313" key="4">
    <source>
        <dbReference type="Proteomes" id="UP000058305"/>
    </source>
</evidence>
<dbReference type="Pfam" id="PF00248">
    <property type="entry name" value="Aldo_ket_red"/>
    <property type="match status" value="1"/>
</dbReference>
<dbReference type="Gene3D" id="3.20.20.100">
    <property type="entry name" value="NADP-dependent oxidoreductase domain"/>
    <property type="match status" value="1"/>
</dbReference>
<dbReference type="KEGG" id="mvd:AWU67_08965"/>
<evidence type="ECO:0000256" key="1">
    <source>
        <dbReference type="SAM" id="MobiDB-lite"/>
    </source>
</evidence>
<dbReference type="InterPro" id="IPR023210">
    <property type="entry name" value="NADP_OxRdtase_dom"/>
</dbReference>
<dbReference type="AlphaFoldDB" id="A0A0Y0P857"/>
<dbReference type="SUPFAM" id="SSF51430">
    <property type="entry name" value="NAD(P)-linked oxidoreductase"/>
    <property type="match status" value="1"/>
</dbReference>
<reference evidence="3 4" key="1">
    <citation type="journal article" date="2016" name="J. Biotechnol.">
        <title>First complete genome sequence of a species in the genus Microterricola, an extremophilic cold active enzyme producing bacterial strain ERGS5:02 isolated from Sikkim Himalaya.</title>
        <authorList>
            <person name="Himanshu"/>
            <person name="Swarnkar M.K."/>
            <person name="Singh D."/>
            <person name="Kumar R."/>
        </authorList>
    </citation>
    <scope>NUCLEOTIDE SEQUENCE [LARGE SCALE GENOMIC DNA]</scope>
    <source>
        <strain evidence="3 4">ERGS5:02</strain>
    </source>
</reference>
<dbReference type="GO" id="GO:0005829">
    <property type="term" value="C:cytosol"/>
    <property type="evidence" value="ECO:0007669"/>
    <property type="project" value="TreeGrafter"/>
</dbReference>
<dbReference type="Proteomes" id="UP000058305">
    <property type="component" value="Chromosome"/>
</dbReference>
<evidence type="ECO:0000259" key="2">
    <source>
        <dbReference type="Pfam" id="PF00248"/>
    </source>
</evidence>
<feature type="region of interest" description="Disordered" evidence="1">
    <location>
        <begin position="1"/>
        <end position="23"/>
    </location>
</feature>
<dbReference type="InterPro" id="IPR050523">
    <property type="entry name" value="AKR_Detox_Biosynth"/>
</dbReference>
<keyword evidence="4" id="KW-1185">Reference proteome</keyword>
<protein>
    <submittedName>
        <fullName evidence="3">Alcohol dehydrogenase</fullName>
    </submittedName>
</protein>
<sequence length="325" mass="34946">MAPTPTPTPTGAHQPAPGVPRRRVADTDLDVFPLALGTSMFGWALGAGASEDVLDRYRELGGNFIDTADSYAAGRSEHLIGLWMRRSGSRDATVISTKIGRNPDNQGLGTAGIIRAVEASLKRLQTDRIDLLTFHLDDRGVHLEESLSAVDSLIRAGKVRYLAASNFSAERLLEARVLAANGLPRFRVLQTHYNLLHRAEYETSLALLARAQGIAVMPYFALANGFLAGGYRSRAAIATTTRGLRVAAHLNRRGTRILSVMDRIAGDFDVQLATIALAWLQSKNSICAPIAGVSDPSQLDAVMAAATYRLSRADLIDLERASAGS</sequence>
<reference evidence="4" key="2">
    <citation type="submission" date="2016-01" db="EMBL/GenBank/DDBJ databases">
        <title>First complete genome sequence of a species in the genus Microterricola, an extremophilic cold active enzyme producing strain ERGS5:02 isolated from Sikkim Himalaya.</title>
        <authorList>
            <person name="Kumar R."/>
            <person name="Singh D."/>
            <person name="Swarnkar M.K."/>
        </authorList>
    </citation>
    <scope>NUCLEOTIDE SEQUENCE [LARGE SCALE GENOMIC DNA]</scope>
    <source>
        <strain evidence="4">ERGS5:02</strain>
    </source>
</reference>
<name>A0A0Y0P857_9MICO</name>
<organism evidence="3 4">
    <name type="scientific">Microterricola viridarii</name>
    <dbReference type="NCBI Taxonomy" id="412690"/>
    <lineage>
        <taxon>Bacteria</taxon>
        <taxon>Bacillati</taxon>
        <taxon>Actinomycetota</taxon>
        <taxon>Actinomycetes</taxon>
        <taxon>Micrococcales</taxon>
        <taxon>Microbacteriaceae</taxon>
        <taxon>Microterricola</taxon>
    </lineage>
</organism>
<dbReference type="EMBL" id="CP014145">
    <property type="protein sequence ID" value="AMB60444.1"/>
    <property type="molecule type" value="Genomic_DNA"/>
</dbReference>
<proteinExistence type="predicted"/>
<dbReference type="PANTHER" id="PTHR43364:SF6">
    <property type="entry name" value="OXIDOREDUCTASE-RELATED"/>
    <property type="match status" value="1"/>
</dbReference>